<dbReference type="AlphaFoldDB" id="A0A367GNM3"/>
<dbReference type="Proteomes" id="UP000253209">
    <property type="component" value="Unassembled WGS sequence"/>
</dbReference>
<dbReference type="OrthoDB" id="790344at2"/>
<keyword evidence="1" id="KW-1133">Transmembrane helix</keyword>
<reference evidence="2 3" key="1">
    <citation type="submission" date="2018-05" db="EMBL/GenBank/DDBJ databases">
        <title>Mucilaginibacter hurinus sp. nov., isolated from briquette warehouse soil.</title>
        <authorList>
            <person name="Choi L."/>
        </authorList>
    </citation>
    <scope>NUCLEOTIDE SEQUENCE [LARGE SCALE GENOMIC DNA]</scope>
    <source>
        <strain evidence="2 3">ZR32</strain>
    </source>
</reference>
<evidence type="ECO:0000313" key="2">
    <source>
        <dbReference type="EMBL" id="RCH54293.1"/>
    </source>
</evidence>
<feature type="transmembrane region" description="Helical" evidence="1">
    <location>
        <begin position="50"/>
        <end position="69"/>
    </location>
</feature>
<evidence type="ECO:0000256" key="1">
    <source>
        <dbReference type="SAM" id="Phobius"/>
    </source>
</evidence>
<gene>
    <name evidence="2" type="ORF">DJ568_13450</name>
</gene>
<keyword evidence="1" id="KW-0812">Transmembrane</keyword>
<comment type="caution">
    <text evidence="2">The sequence shown here is derived from an EMBL/GenBank/DDBJ whole genome shotgun (WGS) entry which is preliminary data.</text>
</comment>
<proteinExistence type="predicted"/>
<keyword evidence="1" id="KW-0472">Membrane</keyword>
<evidence type="ECO:0000313" key="3">
    <source>
        <dbReference type="Proteomes" id="UP000253209"/>
    </source>
</evidence>
<name>A0A367GNM3_9SPHI</name>
<sequence length="255" mass="27945">MEENMNMPDKELDALFRAQLNNIETEPSERVWAGITSQMEAKAMQRRRRLRMAAAAAIVMLLTACLLATRNNDTNAVVTMKKEPVAQTSINAMPSAVASVNVKPMVKTQLAVSAPVHDKPKVVAAIQEPAEMESPPLLTVQEPQEIMIAQTKDIAAPPAPDDIALTHKIINPEAEPFQTKPVAIIQANLPADNEQGKATEKKKINSFGGLLNALVSKIDKRKDKLIEFNDADGENNITGINLGIIRIKKEEEDQQ</sequence>
<accession>A0A367GNM3</accession>
<dbReference type="EMBL" id="QGDC01000007">
    <property type="protein sequence ID" value="RCH54293.1"/>
    <property type="molecule type" value="Genomic_DNA"/>
</dbReference>
<keyword evidence="3" id="KW-1185">Reference proteome</keyword>
<organism evidence="2 3">
    <name type="scientific">Mucilaginibacter hurinus</name>
    <dbReference type="NCBI Taxonomy" id="2201324"/>
    <lineage>
        <taxon>Bacteria</taxon>
        <taxon>Pseudomonadati</taxon>
        <taxon>Bacteroidota</taxon>
        <taxon>Sphingobacteriia</taxon>
        <taxon>Sphingobacteriales</taxon>
        <taxon>Sphingobacteriaceae</taxon>
        <taxon>Mucilaginibacter</taxon>
    </lineage>
</organism>
<protein>
    <submittedName>
        <fullName evidence="2">Uncharacterized protein</fullName>
    </submittedName>
</protein>
<dbReference type="RefSeq" id="WP_114005804.1">
    <property type="nucleotide sequence ID" value="NZ_QGDC01000007.1"/>
</dbReference>